<gene>
    <name evidence="3" type="primary">RLR1_2</name>
    <name evidence="3" type="ORF">IWW36_006143</name>
</gene>
<dbReference type="OrthoDB" id="29024at2759"/>
<sequence>AQWIEHCLETVGNTEGAAEHYGDSDELRMRISTALAETIWALNIEWEPDVIDDNDKRWDSDKLGRLERSRLLVEVAKCLVSAGVISLDLAKERLDADFLEQISAIPSAVAFTRKYIRLNTTLNFKQTKYNLISEQNEGFAKLVVLIQGAMAAVAPHQLTSDLLNAVDSGSFSRDNGSVVMQALRTLDGLQQRVRMLIDDIMRLVGIFNIDPNRVLDIIIDCFISSVRFYWPFYLALLDASPWCRRPSESPKIAQLVGWKMQFYAGESVSAFKFLDELSTVAALLISHGLIQLADLYPMLSPSRNEDMSREFDEWCSELKNKRPQSGGNSLAEMGGLEE</sequence>
<comment type="caution">
    <text evidence="3">The sequence shown here is derived from an EMBL/GenBank/DDBJ whole genome shotgun (WGS) entry which is preliminary data.</text>
</comment>
<dbReference type="GO" id="GO:0003729">
    <property type="term" value="F:mRNA binding"/>
    <property type="evidence" value="ECO:0007669"/>
    <property type="project" value="TreeGrafter"/>
</dbReference>
<protein>
    <submittedName>
        <fullName evidence="3">THO2 plays a role in transcriptional elongation</fullName>
    </submittedName>
</protein>
<feature type="domain" description="THO complex subunit 2 N-terminal" evidence="2">
    <location>
        <begin position="74"/>
        <end position="337"/>
    </location>
</feature>
<feature type="non-terminal residue" evidence="3">
    <location>
        <position position="1"/>
    </location>
</feature>
<evidence type="ECO:0000313" key="4">
    <source>
        <dbReference type="Proteomes" id="UP001139887"/>
    </source>
</evidence>
<dbReference type="EMBL" id="JANBUW010002046">
    <property type="protein sequence ID" value="KAJ2841774.1"/>
    <property type="molecule type" value="Genomic_DNA"/>
</dbReference>
<dbReference type="GO" id="GO:0006397">
    <property type="term" value="P:mRNA processing"/>
    <property type="evidence" value="ECO:0007669"/>
    <property type="project" value="InterPro"/>
</dbReference>
<evidence type="ECO:0000256" key="1">
    <source>
        <dbReference type="SAM" id="MobiDB-lite"/>
    </source>
</evidence>
<feature type="non-terminal residue" evidence="3">
    <location>
        <position position="338"/>
    </location>
</feature>
<name>A0A9W8I2A1_9FUNG</name>
<dbReference type="AlphaFoldDB" id="A0A9W8I2A1"/>
<keyword evidence="4" id="KW-1185">Reference proteome</keyword>
<evidence type="ECO:0000313" key="3">
    <source>
        <dbReference type="EMBL" id="KAJ2841774.1"/>
    </source>
</evidence>
<dbReference type="GO" id="GO:0006406">
    <property type="term" value="P:mRNA export from nucleus"/>
    <property type="evidence" value="ECO:0007669"/>
    <property type="project" value="InterPro"/>
</dbReference>
<evidence type="ECO:0000259" key="2">
    <source>
        <dbReference type="Pfam" id="PF16134"/>
    </source>
</evidence>
<accession>A0A9W8I2A1</accession>
<dbReference type="GO" id="GO:0000445">
    <property type="term" value="C:THO complex part of transcription export complex"/>
    <property type="evidence" value="ECO:0007669"/>
    <property type="project" value="TreeGrafter"/>
</dbReference>
<organism evidence="3 4">
    <name type="scientific">Coemansia brasiliensis</name>
    <dbReference type="NCBI Taxonomy" id="2650707"/>
    <lineage>
        <taxon>Eukaryota</taxon>
        <taxon>Fungi</taxon>
        <taxon>Fungi incertae sedis</taxon>
        <taxon>Zoopagomycota</taxon>
        <taxon>Kickxellomycotina</taxon>
        <taxon>Kickxellomycetes</taxon>
        <taxon>Kickxellales</taxon>
        <taxon>Kickxellaceae</taxon>
        <taxon>Coemansia</taxon>
    </lineage>
</organism>
<dbReference type="PANTHER" id="PTHR21597">
    <property type="entry name" value="THO2 PROTEIN"/>
    <property type="match status" value="1"/>
</dbReference>
<dbReference type="PANTHER" id="PTHR21597:SF0">
    <property type="entry name" value="THO COMPLEX SUBUNIT 2"/>
    <property type="match status" value="1"/>
</dbReference>
<dbReference type="InterPro" id="IPR032302">
    <property type="entry name" value="THOC2_N"/>
</dbReference>
<dbReference type="Pfam" id="PF16134">
    <property type="entry name" value="THOC2_N"/>
    <property type="match status" value="1"/>
</dbReference>
<reference evidence="3" key="1">
    <citation type="submission" date="2022-07" db="EMBL/GenBank/DDBJ databases">
        <title>Phylogenomic reconstructions and comparative analyses of Kickxellomycotina fungi.</title>
        <authorList>
            <person name="Reynolds N.K."/>
            <person name="Stajich J.E."/>
            <person name="Barry K."/>
            <person name="Grigoriev I.V."/>
            <person name="Crous P."/>
            <person name="Smith M.E."/>
        </authorList>
    </citation>
    <scope>NUCLEOTIDE SEQUENCE</scope>
    <source>
        <strain evidence="3">NRRL 1566</strain>
    </source>
</reference>
<dbReference type="Proteomes" id="UP001139887">
    <property type="component" value="Unassembled WGS sequence"/>
</dbReference>
<dbReference type="InterPro" id="IPR040007">
    <property type="entry name" value="Tho2"/>
</dbReference>
<feature type="region of interest" description="Disordered" evidence="1">
    <location>
        <begin position="318"/>
        <end position="338"/>
    </location>
</feature>
<proteinExistence type="predicted"/>